<dbReference type="PANTHER" id="PTHR43045:SF1">
    <property type="entry name" value="SHIKIMATE TRANSPORTER"/>
    <property type="match status" value="1"/>
</dbReference>
<evidence type="ECO:0000259" key="9">
    <source>
        <dbReference type="PROSITE" id="PS50850"/>
    </source>
</evidence>
<keyword evidence="3" id="KW-1003">Cell membrane</keyword>
<feature type="region of interest" description="Disordered" evidence="7">
    <location>
        <begin position="1"/>
        <end position="21"/>
    </location>
</feature>
<proteinExistence type="predicted"/>
<feature type="transmembrane region" description="Helical" evidence="8">
    <location>
        <begin position="392"/>
        <end position="410"/>
    </location>
</feature>
<dbReference type="PROSITE" id="PS50850">
    <property type="entry name" value="MFS"/>
    <property type="match status" value="1"/>
</dbReference>
<feature type="transmembrane region" description="Helical" evidence="8">
    <location>
        <begin position="290"/>
        <end position="312"/>
    </location>
</feature>
<evidence type="ECO:0000256" key="5">
    <source>
        <dbReference type="ARBA" id="ARBA00022989"/>
    </source>
</evidence>
<evidence type="ECO:0000256" key="3">
    <source>
        <dbReference type="ARBA" id="ARBA00022475"/>
    </source>
</evidence>
<dbReference type="InterPro" id="IPR011701">
    <property type="entry name" value="MFS"/>
</dbReference>
<evidence type="ECO:0000256" key="1">
    <source>
        <dbReference type="ARBA" id="ARBA00004651"/>
    </source>
</evidence>
<evidence type="ECO:0000256" key="4">
    <source>
        <dbReference type="ARBA" id="ARBA00022692"/>
    </source>
</evidence>
<evidence type="ECO:0000256" key="7">
    <source>
        <dbReference type="SAM" id="MobiDB-lite"/>
    </source>
</evidence>
<dbReference type="SUPFAM" id="SSF103473">
    <property type="entry name" value="MFS general substrate transporter"/>
    <property type="match status" value="1"/>
</dbReference>
<keyword evidence="4 8" id="KW-0812">Transmembrane</keyword>
<feature type="transmembrane region" description="Helical" evidence="8">
    <location>
        <begin position="254"/>
        <end position="278"/>
    </location>
</feature>
<feature type="transmembrane region" description="Helical" evidence="8">
    <location>
        <begin position="416"/>
        <end position="433"/>
    </location>
</feature>
<evidence type="ECO:0000256" key="8">
    <source>
        <dbReference type="SAM" id="Phobius"/>
    </source>
</evidence>
<evidence type="ECO:0000313" key="10">
    <source>
        <dbReference type="EMBL" id="MFC5751586.1"/>
    </source>
</evidence>
<dbReference type="Gene3D" id="1.20.1250.20">
    <property type="entry name" value="MFS general substrate transporter like domains"/>
    <property type="match status" value="2"/>
</dbReference>
<feature type="transmembrane region" description="Helical" evidence="8">
    <location>
        <begin position="101"/>
        <end position="119"/>
    </location>
</feature>
<gene>
    <name evidence="10" type="ORF">ACFPZN_38725</name>
</gene>
<feature type="transmembrane region" description="Helical" evidence="8">
    <location>
        <begin position="345"/>
        <end position="371"/>
    </location>
</feature>
<evidence type="ECO:0000256" key="6">
    <source>
        <dbReference type="ARBA" id="ARBA00023136"/>
    </source>
</evidence>
<dbReference type="RefSeq" id="WP_378287515.1">
    <property type="nucleotide sequence ID" value="NZ_JBHSON010000072.1"/>
</dbReference>
<keyword evidence="2" id="KW-0813">Transport</keyword>
<keyword evidence="6 8" id="KW-0472">Membrane</keyword>
<evidence type="ECO:0000313" key="11">
    <source>
        <dbReference type="Proteomes" id="UP001596074"/>
    </source>
</evidence>
<sequence>MTDLLPPEDAPGRSPRPKKEKIPPFARRVATAGFAGTFVEYYDFTLYGVLTVVFSPLFFPSDDPTTSFLAGLAVFGAGFFARPLGGIVFGHIGDRYGRRAALIGTIMLMGVSVTLMGLLPTYEQIGLWAPLLLVMARLGQGFSAGAEMLGSVTYVLESSPPSRRFLLGSLTPLGAILGGSLGGIFSGVLRGALGPDAMSSYGWRIPFLVGAPLALICLWMRARLEDSPEFTGIVARKEVVRSPLGATLRGHWRIVLIAGMVALAAHGTAGMNAYFATFLAGTRELPQDQVFIAVSMAGPFGLITIPLVGLLTDRFGRKPLLAGVLTAFAVTIVPVLWLLSTTRSFVGMAAGCVVFMSLAALIMVPALALIAEMFPPEVRYTAANFGNNIGTVLGSGLAPLAAASLAAATGSGLGPAIWIGGLVLLGLLVLPRVRTTEHRPGRATATGEADLAGT</sequence>
<dbReference type="EMBL" id="JBHSON010000072">
    <property type="protein sequence ID" value="MFC5751586.1"/>
    <property type="molecule type" value="Genomic_DNA"/>
</dbReference>
<dbReference type="Pfam" id="PF07690">
    <property type="entry name" value="MFS_1"/>
    <property type="match status" value="1"/>
</dbReference>
<keyword evidence="5 8" id="KW-1133">Transmembrane helix</keyword>
<feature type="domain" description="Major facilitator superfamily (MFS) profile" evidence="9">
    <location>
        <begin position="29"/>
        <end position="438"/>
    </location>
</feature>
<dbReference type="InterPro" id="IPR020846">
    <property type="entry name" value="MFS_dom"/>
</dbReference>
<comment type="caution">
    <text evidence="10">The sequence shown here is derived from an EMBL/GenBank/DDBJ whole genome shotgun (WGS) entry which is preliminary data.</text>
</comment>
<evidence type="ECO:0000256" key="2">
    <source>
        <dbReference type="ARBA" id="ARBA00022448"/>
    </source>
</evidence>
<comment type="subcellular location">
    <subcellularLocation>
        <location evidence="1">Cell membrane</location>
        <topology evidence="1">Multi-pass membrane protein</topology>
    </subcellularLocation>
</comment>
<feature type="transmembrane region" description="Helical" evidence="8">
    <location>
        <begin position="201"/>
        <end position="220"/>
    </location>
</feature>
<feature type="transmembrane region" description="Helical" evidence="8">
    <location>
        <begin position="165"/>
        <end position="189"/>
    </location>
</feature>
<feature type="transmembrane region" description="Helical" evidence="8">
    <location>
        <begin position="319"/>
        <end position="339"/>
    </location>
</feature>
<keyword evidence="11" id="KW-1185">Reference proteome</keyword>
<name>A0ABW1A8X9_9ACTN</name>
<reference evidence="11" key="1">
    <citation type="journal article" date="2019" name="Int. J. Syst. Evol. Microbiol.">
        <title>The Global Catalogue of Microorganisms (GCM) 10K type strain sequencing project: providing services to taxonomists for standard genome sequencing and annotation.</title>
        <authorList>
            <consortium name="The Broad Institute Genomics Platform"/>
            <consortium name="The Broad Institute Genome Sequencing Center for Infectious Disease"/>
            <person name="Wu L."/>
            <person name="Ma J."/>
        </authorList>
    </citation>
    <scope>NUCLEOTIDE SEQUENCE [LARGE SCALE GENOMIC DNA]</scope>
    <source>
        <strain evidence="11">KCTC 42087</strain>
    </source>
</reference>
<feature type="transmembrane region" description="Helical" evidence="8">
    <location>
        <begin position="68"/>
        <end position="89"/>
    </location>
</feature>
<protein>
    <submittedName>
        <fullName evidence="10">MFS transporter</fullName>
    </submittedName>
</protein>
<organism evidence="10 11">
    <name type="scientific">Actinomadura rugatobispora</name>
    <dbReference type="NCBI Taxonomy" id="1994"/>
    <lineage>
        <taxon>Bacteria</taxon>
        <taxon>Bacillati</taxon>
        <taxon>Actinomycetota</taxon>
        <taxon>Actinomycetes</taxon>
        <taxon>Streptosporangiales</taxon>
        <taxon>Thermomonosporaceae</taxon>
        <taxon>Actinomadura</taxon>
    </lineage>
</organism>
<dbReference type="PANTHER" id="PTHR43045">
    <property type="entry name" value="SHIKIMATE TRANSPORTER"/>
    <property type="match status" value="1"/>
</dbReference>
<dbReference type="InterPro" id="IPR036259">
    <property type="entry name" value="MFS_trans_sf"/>
</dbReference>
<dbReference type="Proteomes" id="UP001596074">
    <property type="component" value="Unassembled WGS sequence"/>
</dbReference>
<accession>A0ABW1A8X9</accession>